<evidence type="ECO:0000313" key="1">
    <source>
        <dbReference type="EMBL" id="KAJ8003444.1"/>
    </source>
</evidence>
<sequence>MEPVKKDAKVNPSATANLFSTVFFCWLNPLFKIGYKRRLEEDDMYKVLPEDESATLGEELQSFWDHETQKAAKELRPPNLTKTLIRCYWKPYAVLGVFTLMEEMIKVIQPVFLGKLIQYFEKYDPNDLYSLHAAYGYAAGVSLTTLVLAFMHHLYFYHVQRAGMKIRVAMCHMIYKKSLCLSSTAMGKTTTGQIVNLLSNDVNKFDDVTIFLHFLWAGPLQAAVVLGLLWSEIGPSCLAGMAVLLVLMPTQTMFGRLFSKFRSKTAAFTDNRIRTMNEVVSGIRIIKMYAWEKPFSALVNEVRRKEISKIMSSSYLRALNMASFFAASKIIVFITFTVYVLLGNTISASRVFMALSLYNAVRLTVTLFFPTAIEKVYESRISIRRIKTFLLLDEIVKGNHGFLQDEKKEPSVEIQDLMCYWDKSQDAPSLQNVSLTVKSEQLIAVIGPVGAGKSSLLSAVLGELPHDKGVIKVKGQLTYASQQPWVFSGTIRSNILFGKDLHPEKYEKVLTACALKRDMELLPDGDLTVIGDRGATLSGGQKARINLARAVYQDADIYLLDDPLSAVDSEVGRHLFEQCICGVLKNKPRILVTHQLQYLQVADQILVLKEGHMVAKGTYTELQGSGVDFTALLKMDNEEGPQTPVPEGDGHSLRSRTFSQNSMLSHTSMRSTVDGAEPFAAEPVLLLPEETRSEGDIGVSIYVKYLRAGANLLVLTVLILLQFLAQISYILQDWWLSNWAGDQGKLNGTVIFQDGVNVTQTLNLDFYLSIYAGLTIATIFFGFTRSLLMFNVLVKASQALHNRMFNSIVRTHVRFFDINPIGRVLNRFSKDIGQLDSALPWTFVDFIEIFLEIIGVVAVAASVIPWILIPLVPLGIVFLFLRRYFLQTSRDVKRLESTTRSPVFSHLSSSLQGLWTIRAFRAEERFQTAFDANQDLHSESWFLFLVTSRWFAVRLDGMCSIFVSLTAFGCLLLRDQMEAGPVGLALSYAVTLMGMFQWGVRQSAEVENMMTSVERVVEYTDLESEAPWETQKRPPPGWPSKGLITFDRVNFSYSSDGPLVLKNMTAMFRPKEKVGIVGRTGAGKSSLVSALFRLAEPEGKIYIDGILTSEIGLHDLRQKMSIIPQDPVLFTGTMRKNLDPFNQHTDEELWNALEEVQLKSVVDDLPNKMETVLAESGSNFSVGQRQLVCLARAVLRKNRILIIDEATANVDPRTDELIQKTIRDKFRECTVLTIAHRLNTIIDNDRILVLDAGKIQEYDEPYNLLRNHKGIFFNIVQQTGRQEAVDLLRAAEQAYNSRSRPTTTGGAEENGNLVIFETALLKRLNCTTKPAVTGMASVLYRNFGVNTALKWLSFPKIASLSFGPRTVSPGFNGGLLQTPRPGFSDVRCREIHACGKSPTESHTAAPERGPFSRVTTENLAFFRALLPGRTITDPDLLEACNVDWLKSVKGFSEVLLKPRTTEEVSQILRYCNQWNLAVTPQGGNTGLVAGSVPVYDEIVLSTAFMNNVVNFDSVSGILWCQAGCVLESLSTYLEDRDYIMPLDLGAKGSCHIGGNVATNAGGLRLLRYGSLRGTVLGLEVVLADGRVLDCLSTLRKDNTGYDLKQLFIGSEGTLGVITAVTILCPRKPRSVNVAFLGCESFEQLLQTFQRCRGMLGEILSAFEFLDRDCMRLLNTHLKLANPITDCPFYIVIETSGSNPTHDEEKLHQFLEETMRSSLVSDGTVATEQLKIKALWSLRERVTEALAHDGFTYKYDISLPVERIYQLVTDMREHLGDRAKSIVGYGHVGDGNLHLNITSPAKDPALLASIEPFVYNWTARFRGSISAEHGLGLKKRNYIYYSKSNMAVDLMGNIKTMLDPKGILNPYKTLPDDLHPPLTPRPSNR</sequence>
<keyword evidence="2" id="KW-1185">Reference proteome</keyword>
<evidence type="ECO:0000313" key="2">
    <source>
        <dbReference type="Proteomes" id="UP001157502"/>
    </source>
</evidence>
<dbReference type="Proteomes" id="UP001157502">
    <property type="component" value="Chromosome 12"/>
</dbReference>
<gene>
    <name evidence="1" type="ORF">DPEC_G00148390</name>
</gene>
<dbReference type="EMBL" id="CM055739">
    <property type="protein sequence ID" value="KAJ8003444.1"/>
    <property type="molecule type" value="Genomic_DNA"/>
</dbReference>
<accession>A0ACC2GIH5</accession>
<organism evidence="1 2">
    <name type="scientific">Dallia pectoralis</name>
    <name type="common">Alaska blackfish</name>
    <dbReference type="NCBI Taxonomy" id="75939"/>
    <lineage>
        <taxon>Eukaryota</taxon>
        <taxon>Metazoa</taxon>
        <taxon>Chordata</taxon>
        <taxon>Craniata</taxon>
        <taxon>Vertebrata</taxon>
        <taxon>Euteleostomi</taxon>
        <taxon>Actinopterygii</taxon>
        <taxon>Neopterygii</taxon>
        <taxon>Teleostei</taxon>
        <taxon>Protacanthopterygii</taxon>
        <taxon>Esociformes</taxon>
        <taxon>Umbridae</taxon>
        <taxon>Dallia</taxon>
    </lineage>
</organism>
<proteinExistence type="predicted"/>
<name>A0ACC2GIH5_DALPE</name>
<comment type="caution">
    <text evidence="1">The sequence shown here is derived from an EMBL/GenBank/DDBJ whole genome shotgun (WGS) entry which is preliminary data.</text>
</comment>
<reference evidence="1" key="1">
    <citation type="submission" date="2021-05" db="EMBL/GenBank/DDBJ databases">
        <authorList>
            <person name="Pan Q."/>
            <person name="Jouanno E."/>
            <person name="Zahm M."/>
            <person name="Klopp C."/>
            <person name="Cabau C."/>
            <person name="Louis A."/>
            <person name="Berthelot C."/>
            <person name="Parey E."/>
            <person name="Roest Crollius H."/>
            <person name="Montfort J."/>
            <person name="Robinson-Rechavi M."/>
            <person name="Bouchez O."/>
            <person name="Lampietro C."/>
            <person name="Lopez Roques C."/>
            <person name="Donnadieu C."/>
            <person name="Postlethwait J."/>
            <person name="Bobe J."/>
            <person name="Dillon D."/>
            <person name="Chandos A."/>
            <person name="von Hippel F."/>
            <person name="Guiguen Y."/>
        </authorList>
    </citation>
    <scope>NUCLEOTIDE SEQUENCE</scope>
    <source>
        <strain evidence="1">YG-Jan2019</strain>
    </source>
</reference>
<protein>
    <submittedName>
        <fullName evidence="1">Uncharacterized protein</fullName>
    </submittedName>
</protein>